<evidence type="ECO:0000259" key="3">
    <source>
        <dbReference type="Pfam" id="PF01156"/>
    </source>
</evidence>
<dbReference type="RefSeq" id="WP_167834444.1">
    <property type="nucleotide sequence ID" value="NZ_JAAVUM010000026.1"/>
</dbReference>
<evidence type="ECO:0000256" key="2">
    <source>
        <dbReference type="ARBA" id="ARBA00023295"/>
    </source>
</evidence>
<gene>
    <name evidence="4" type="ORF">GWK17_21885</name>
</gene>
<dbReference type="InterPro" id="IPR001910">
    <property type="entry name" value="Inosine/uridine_hydrolase_dom"/>
</dbReference>
<feature type="domain" description="Inosine/uridine-preferring nucleoside hydrolase" evidence="3">
    <location>
        <begin position="5"/>
        <end position="307"/>
    </location>
</feature>
<evidence type="ECO:0000256" key="1">
    <source>
        <dbReference type="ARBA" id="ARBA00022801"/>
    </source>
</evidence>
<keyword evidence="2" id="KW-0326">Glycosidase</keyword>
<keyword evidence="1 4" id="KW-0378">Hydrolase</keyword>
<accession>A0A846TMB8</accession>
<protein>
    <submittedName>
        <fullName evidence="4">Nucleoside hydrolase</fullName>
    </submittedName>
</protein>
<sequence>MVYKVLFFSDFGIDDNIAVLYAFFNKEIDLVGVVADYGNVSKKDALRNAAYLQKLTGRSDVPVFTGAELPLTGIPPEYVPDVHGIEGLGPIIPDIEVDYSLENFHGIQDIIEKNPGEIIIVNVGRLSSLAAAFILYPETMKMVKDFYVMGGAFNEPGNVTPVSEANFYGDPYAANIVLTQSKPPVKIIPLDVTSGAIVTPALIDELDEYYHSIDSEVGKLVKPMFDYYFKFYKERNPELTGAPLHDVLTLWALVHEEHVVYLDIPVKIVVNKGEAFGQSIGDFRKSIDKADYPVHKVAVNFNYAEFIKNFYTTMKNSQSHNGTG</sequence>
<dbReference type="Pfam" id="PF01156">
    <property type="entry name" value="IU_nuc_hydro"/>
    <property type="match status" value="1"/>
</dbReference>
<dbReference type="EMBL" id="JAAVUM010000026">
    <property type="protein sequence ID" value="NKE08090.1"/>
    <property type="molecule type" value="Genomic_DNA"/>
</dbReference>
<dbReference type="GO" id="GO:0005829">
    <property type="term" value="C:cytosol"/>
    <property type="evidence" value="ECO:0007669"/>
    <property type="project" value="TreeGrafter"/>
</dbReference>
<evidence type="ECO:0000313" key="5">
    <source>
        <dbReference type="Proteomes" id="UP000587942"/>
    </source>
</evidence>
<dbReference type="Gene3D" id="3.90.245.10">
    <property type="entry name" value="Ribonucleoside hydrolase-like"/>
    <property type="match status" value="1"/>
</dbReference>
<comment type="caution">
    <text evidence="4">The sequence shown here is derived from an EMBL/GenBank/DDBJ whole genome shotgun (WGS) entry which is preliminary data.</text>
</comment>
<dbReference type="Proteomes" id="UP000587942">
    <property type="component" value="Unassembled WGS sequence"/>
</dbReference>
<dbReference type="GO" id="GO:0008477">
    <property type="term" value="F:purine nucleosidase activity"/>
    <property type="evidence" value="ECO:0007669"/>
    <property type="project" value="TreeGrafter"/>
</dbReference>
<dbReference type="PANTHER" id="PTHR12304">
    <property type="entry name" value="INOSINE-URIDINE PREFERRING NUCLEOSIDE HYDROLASE"/>
    <property type="match status" value="1"/>
</dbReference>
<reference evidence="4 5" key="1">
    <citation type="submission" date="2020-03" db="EMBL/GenBank/DDBJ databases">
        <authorList>
            <person name="Sun Q."/>
        </authorList>
    </citation>
    <scope>NUCLEOTIDE SEQUENCE [LARGE SCALE GENOMIC DNA]</scope>
    <source>
        <strain evidence="4 5">KACC 21451</strain>
    </source>
</reference>
<dbReference type="GO" id="GO:0006152">
    <property type="term" value="P:purine nucleoside catabolic process"/>
    <property type="evidence" value="ECO:0007669"/>
    <property type="project" value="TreeGrafter"/>
</dbReference>
<dbReference type="PANTHER" id="PTHR12304:SF4">
    <property type="entry name" value="URIDINE NUCLEOSIDASE"/>
    <property type="match status" value="1"/>
</dbReference>
<dbReference type="AlphaFoldDB" id="A0A846TMB8"/>
<dbReference type="InterPro" id="IPR036452">
    <property type="entry name" value="Ribo_hydro-like"/>
</dbReference>
<dbReference type="CDD" id="cd00455">
    <property type="entry name" value="nuc_hydro"/>
    <property type="match status" value="1"/>
</dbReference>
<dbReference type="SUPFAM" id="SSF53590">
    <property type="entry name" value="Nucleoside hydrolase"/>
    <property type="match status" value="1"/>
</dbReference>
<evidence type="ECO:0000313" key="4">
    <source>
        <dbReference type="EMBL" id="NKE08090.1"/>
    </source>
</evidence>
<proteinExistence type="predicted"/>
<dbReference type="InterPro" id="IPR023186">
    <property type="entry name" value="IUNH"/>
</dbReference>
<name>A0A846TMB8_9BACI</name>
<organism evidence="4 5">
    <name type="scientific">Mesobacillus selenatarsenatis</name>
    <dbReference type="NCBI Taxonomy" id="388741"/>
    <lineage>
        <taxon>Bacteria</taxon>
        <taxon>Bacillati</taxon>
        <taxon>Bacillota</taxon>
        <taxon>Bacilli</taxon>
        <taxon>Bacillales</taxon>
        <taxon>Bacillaceae</taxon>
        <taxon>Mesobacillus</taxon>
    </lineage>
</organism>